<keyword evidence="2" id="KW-1185">Reference proteome</keyword>
<dbReference type="EMBL" id="CP001510">
    <property type="protein sequence ID" value="ACS40566.1"/>
    <property type="molecule type" value="Genomic_DNA"/>
</dbReference>
<name>C5ATP2_METEA</name>
<protein>
    <submittedName>
        <fullName evidence="1">Uncharacterized protein</fullName>
    </submittedName>
</protein>
<dbReference type="Proteomes" id="UP000009081">
    <property type="component" value="Chromosome"/>
</dbReference>
<dbReference type="AlphaFoldDB" id="C5ATP2"/>
<reference evidence="1 2" key="1">
    <citation type="journal article" date="2009" name="PLoS ONE">
        <title>Methylobacterium genome sequences: a reference blueprint to investigate microbial metabolism of C1 compounds from natural and industrial sources.</title>
        <authorList>
            <person name="Vuilleumier S."/>
            <person name="Chistoserdova L."/>
            <person name="Lee M.-C."/>
            <person name="Bringel F."/>
            <person name="Lajus A."/>
            <person name="Zhou Y."/>
            <person name="Gourion B."/>
            <person name="Barbe V."/>
            <person name="Chang J."/>
            <person name="Cruveiller S."/>
            <person name="Dossat C."/>
            <person name="Gillett W."/>
            <person name="Gruffaz C."/>
            <person name="Haugen E."/>
            <person name="Hourcade E."/>
            <person name="Levy R."/>
            <person name="Mangenot S."/>
            <person name="Muller E."/>
            <person name="Nadalig T."/>
            <person name="Pagni M."/>
            <person name="Penny C."/>
            <person name="Peyraud R."/>
            <person name="Robinson D.G."/>
            <person name="Roche D."/>
            <person name="Rouy Z."/>
            <person name="Saenampechek C."/>
            <person name="Salvignol G."/>
            <person name="Vallenet D."/>
            <person name="Wu Z."/>
            <person name="Marx C.J."/>
            <person name="Vorholt J.A."/>
            <person name="Olson M.V."/>
            <person name="Kaul R."/>
            <person name="Weissenbach J."/>
            <person name="Medigue C."/>
            <person name="Lidstrom M.E."/>
        </authorList>
    </citation>
    <scope>NUCLEOTIDE SEQUENCE [LARGE SCALE GENOMIC DNA]</scope>
    <source>
        <strain evidence="2">ATCC 14718 / DSM 1338 / JCM 2805 / NCIMB 9133 / AM1</strain>
    </source>
</reference>
<proteinExistence type="predicted"/>
<accession>C5ATP2</accession>
<dbReference type="HOGENOM" id="CLU_2826151_0_0_5"/>
<dbReference type="KEGG" id="mea:Mex_1p2813"/>
<organism evidence="1 2">
    <name type="scientific">Methylorubrum extorquens (strain ATCC 14718 / DSM 1338 / JCM 2805 / NCIMB 9133 / AM1)</name>
    <name type="common">Methylobacterium extorquens</name>
    <dbReference type="NCBI Taxonomy" id="272630"/>
    <lineage>
        <taxon>Bacteria</taxon>
        <taxon>Pseudomonadati</taxon>
        <taxon>Pseudomonadota</taxon>
        <taxon>Alphaproteobacteria</taxon>
        <taxon>Hyphomicrobiales</taxon>
        <taxon>Methylobacteriaceae</taxon>
        <taxon>Methylorubrum</taxon>
    </lineage>
</organism>
<gene>
    <name evidence="1" type="ordered locus">MexAM1_META1p2813</name>
</gene>
<sequence length="66" mass="7051">MAMLRGLSKDLSMTPAIALRKSAAIPAWVTPGRDHSRVHARSPDTPRADPAAIVSGWLPLRGGSYD</sequence>
<evidence type="ECO:0000313" key="1">
    <source>
        <dbReference type="EMBL" id="ACS40566.1"/>
    </source>
</evidence>
<dbReference type="STRING" id="272630.MexAM1_META1p2813"/>
<evidence type="ECO:0000313" key="2">
    <source>
        <dbReference type="Proteomes" id="UP000009081"/>
    </source>
</evidence>